<keyword evidence="7" id="KW-0472">Membrane</keyword>
<dbReference type="Gene3D" id="3.30.565.10">
    <property type="entry name" value="Histidine kinase-like ATPase, C-terminal domain"/>
    <property type="match status" value="1"/>
</dbReference>
<dbReference type="InterPro" id="IPR003660">
    <property type="entry name" value="HAMP_dom"/>
</dbReference>
<evidence type="ECO:0000256" key="5">
    <source>
        <dbReference type="ARBA" id="ARBA00023012"/>
    </source>
</evidence>
<dbReference type="InterPro" id="IPR036890">
    <property type="entry name" value="HATPase_C_sf"/>
</dbReference>
<feature type="transmembrane region" description="Helical" evidence="7">
    <location>
        <begin position="172"/>
        <end position="195"/>
    </location>
</feature>
<organism evidence="9 10">
    <name type="scientific">Paracoccus broussonetiae</name>
    <dbReference type="NCBI Taxonomy" id="3075834"/>
    <lineage>
        <taxon>Bacteria</taxon>
        <taxon>Pseudomonadati</taxon>
        <taxon>Pseudomonadota</taxon>
        <taxon>Alphaproteobacteria</taxon>
        <taxon>Rhodobacterales</taxon>
        <taxon>Paracoccaceae</taxon>
        <taxon>Paracoccus</taxon>
    </lineage>
</organism>
<dbReference type="CDD" id="cd16917">
    <property type="entry name" value="HATPase_UhpB-NarQ-NarX-like"/>
    <property type="match status" value="1"/>
</dbReference>
<keyword evidence="2" id="KW-0597">Phosphoprotein</keyword>
<feature type="coiled-coil region" evidence="6">
    <location>
        <begin position="233"/>
        <end position="260"/>
    </location>
</feature>
<dbReference type="Gene3D" id="1.20.5.1930">
    <property type="match status" value="1"/>
</dbReference>
<sequence>MDATGQIGAIGRTRGMLGRRQLRLATIAFAGSTLAWIAMFAITVSVVIWNARDSVRNETESAFVLAKAAATVSLPTSFGHKDILAEATRIATELRSQRHVTAELRDPTGKPIDLPPRAAPDHPAPEWLARLLRPQPLRDVFPIVQYPNMLGVLEIRTEPQDEIAEVWRDLRVLVPLLMVTALAAIGVTLAVTGLVQRRLGQLGAALDRMRDGELDQRAPQTGLAEVNALADGVNALAAHLARERAENRHLQARMMTLAENERARIASDLHDEIGPQLFALQAAVGQATRAEADPALAETLAAVARHSDAIRRGVRGAIDDLRLTPTEGVSLPDMIQELLIEFEDMAGDTTFALDADAAPCEPDEAGQIAVYRFVRESVLNALRHARPGHVEVSLTVEGDHLLARVCDDGTGPPAQGRTGLGQAGMRDRAAALGARWTPPTRLDGRTCTEFRIPCP</sequence>
<keyword evidence="10" id="KW-1185">Reference proteome</keyword>
<keyword evidence="7" id="KW-0812">Transmembrane</keyword>
<dbReference type="EMBL" id="JAVRQI010000014">
    <property type="protein sequence ID" value="MDT1063670.1"/>
    <property type="molecule type" value="Genomic_DNA"/>
</dbReference>
<keyword evidence="4" id="KW-0418">Kinase</keyword>
<dbReference type="Pfam" id="PF16448">
    <property type="entry name" value="LapD_MoxY_N"/>
    <property type="match status" value="1"/>
</dbReference>
<evidence type="ECO:0000256" key="2">
    <source>
        <dbReference type="ARBA" id="ARBA00022553"/>
    </source>
</evidence>
<dbReference type="PANTHER" id="PTHR24421:SF58">
    <property type="entry name" value="SIGNAL TRANSDUCTION HISTIDINE-PROTEIN KINASE_PHOSPHATASE UHPB"/>
    <property type="match status" value="1"/>
</dbReference>
<evidence type="ECO:0000256" key="7">
    <source>
        <dbReference type="SAM" id="Phobius"/>
    </source>
</evidence>
<evidence type="ECO:0000256" key="4">
    <source>
        <dbReference type="ARBA" id="ARBA00022777"/>
    </source>
</evidence>
<dbReference type="CDD" id="cd06225">
    <property type="entry name" value="HAMP"/>
    <property type="match status" value="1"/>
</dbReference>
<dbReference type="Pfam" id="PF07730">
    <property type="entry name" value="HisKA_3"/>
    <property type="match status" value="1"/>
</dbReference>
<comment type="caution">
    <text evidence="9">The sequence shown here is derived from an EMBL/GenBank/DDBJ whole genome shotgun (WGS) entry which is preliminary data.</text>
</comment>
<dbReference type="InterPro" id="IPR050482">
    <property type="entry name" value="Sensor_HK_TwoCompSys"/>
</dbReference>
<evidence type="ECO:0000256" key="1">
    <source>
        <dbReference type="ARBA" id="ARBA00004370"/>
    </source>
</evidence>
<proteinExistence type="predicted"/>
<feature type="transmembrane region" description="Helical" evidence="7">
    <location>
        <begin position="24"/>
        <end position="49"/>
    </location>
</feature>
<dbReference type="InterPro" id="IPR032244">
    <property type="entry name" value="LapD_MoxY_N"/>
</dbReference>
<dbReference type="Gene3D" id="6.10.340.10">
    <property type="match status" value="1"/>
</dbReference>
<keyword evidence="5" id="KW-0902">Two-component regulatory system</keyword>
<dbReference type="SUPFAM" id="SSF55874">
    <property type="entry name" value="ATPase domain of HSP90 chaperone/DNA topoisomerase II/histidine kinase"/>
    <property type="match status" value="1"/>
</dbReference>
<keyword evidence="7" id="KW-1133">Transmembrane helix</keyword>
<reference evidence="10" key="1">
    <citation type="submission" date="2023-07" db="EMBL/GenBank/DDBJ databases">
        <title>Characterization of two Paracoccaceae strains isolated from Phycosphere and proposal of Xinfangfangia lacusdiani sp. nov.</title>
        <authorList>
            <person name="Deng Y."/>
            <person name="Zhang Y.Q."/>
        </authorList>
    </citation>
    <scope>NUCLEOTIDE SEQUENCE [LARGE SCALE GENOMIC DNA]</scope>
    <source>
        <strain evidence="10">CPCC 101403</strain>
    </source>
</reference>
<evidence type="ECO:0000256" key="3">
    <source>
        <dbReference type="ARBA" id="ARBA00022679"/>
    </source>
</evidence>
<evidence type="ECO:0000313" key="10">
    <source>
        <dbReference type="Proteomes" id="UP001251085"/>
    </source>
</evidence>
<dbReference type="Proteomes" id="UP001251085">
    <property type="component" value="Unassembled WGS sequence"/>
</dbReference>
<accession>A0ABU3EHT2</accession>
<evidence type="ECO:0000313" key="9">
    <source>
        <dbReference type="EMBL" id="MDT1063670.1"/>
    </source>
</evidence>
<evidence type="ECO:0000259" key="8">
    <source>
        <dbReference type="PROSITE" id="PS50885"/>
    </source>
</evidence>
<gene>
    <name evidence="9" type="ORF">RM190_17495</name>
</gene>
<keyword evidence="3" id="KW-0808">Transferase</keyword>
<dbReference type="PROSITE" id="PS50885">
    <property type="entry name" value="HAMP"/>
    <property type="match status" value="1"/>
</dbReference>
<comment type="subcellular location">
    <subcellularLocation>
        <location evidence="1">Membrane</location>
    </subcellularLocation>
</comment>
<dbReference type="PANTHER" id="PTHR24421">
    <property type="entry name" value="NITRATE/NITRITE SENSOR PROTEIN NARX-RELATED"/>
    <property type="match status" value="1"/>
</dbReference>
<dbReference type="Pfam" id="PF00672">
    <property type="entry name" value="HAMP"/>
    <property type="match status" value="1"/>
</dbReference>
<dbReference type="InterPro" id="IPR003594">
    <property type="entry name" value="HATPase_dom"/>
</dbReference>
<evidence type="ECO:0000256" key="6">
    <source>
        <dbReference type="SAM" id="Coils"/>
    </source>
</evidence>
<dbReference type="RefSeq" id="WP_311760760.1">
    <property type="nucleotide sequence ID" value="NZ_JAVRQI010000014.1"/>
</dbReference>
<dbReference type="Pfam" id="PF02518">
    <property type="entry name" value="HATPase_c"/>
    <property type="match status" value="1"/>
</dbReference>
<name>A0ABU3EHT2_9RHOB</name>
<feature type="domain" description="HAMP" evidence="8">
    <location>
        <begin position="193"/>
        <end position="245"/>
    </location>
</feature>
<keyword evidence="6" id="KW-0175">Coiled coil</keyword>
<protein>
    <submittedName>
        <fullName evidence="9">LapD/MoxY N-terminal periplasmic domain-containing protein</fullName>
    </submittedName>
</protein>
<dbReference type="InterPro" id="IPR011712">
    <property type="entry name" value="Sig_transdc_His_kin_sub3_dim/P"/>
</dbReference>
<dbReference type="SMART" id="SM00304">
    <property type="entry name" value="HAMP"/>
    <property type="match status" value="1"/>
</dbReference>